<dbReference type="InterPro" id="IPR018253">
    <property type="entry name" value="DnaJ_domain_CS"/>
</dbReference>
<dbReference type="PANTHER" id="PTHR45181">
    <property type="entry name" value="HEAT SHOCK PROTEIN DNAJ WITH TETRATRICOPEPTIDE REPEAT-CONTAINING PROTEIN"/>
    <property type="match status" value="1"/>
</dbReference>
<dbReference type="Pfam" id="PF00226">
    <property type="entry name" value="DnaJ"/>
    <property type="match status" value="1"/>
</dbReference>
<dbReference type="PROSITE" id="PS50076">
    <property type="entry name" value="DNAJ_2"/>
    <property type="match status" value="1"/>
</dbReference>
<gene>
    <name evidence="2" type="primary">LOC104609489</name>
</gene>
<accession>A0A1U8Q9T9</accession>
<dbReference type="AlphaFoldDB" id="A0A1U8Q9T9"/>
<name>A0A1U8Q9T9_NELNU</name>
<evidence type="ECO:0000313" key="1">
    <source>
        <dbReference type="Proteomes" id="UP000189703"/>
    </source>
</evidence>
<dbReference type="KEGG" id="nnu:104609489"/>
<dbReference type="SMART" id="SM00028">
    <property type="entry name" value="TPR"/>
    <property type="match status" value="7"/>
</dbReference>
<dbReference type="CDD" id="cd06257">
    <property type="entry name" value="DnaJ"/>
    <property type="match status" value="1"/>
</dbReference>
<dbReference type="Gene3D" id="1.10.287.110">
    <property type="entry name" value="DnaJ domain"/>
    <property type="match status" value="1"/>
</dbReference>
<dbReference type="GeneID" id="104609489"/>
<dbReference type="InterPro" id="IPR036869">
    <property type="entry name" value="J_dom_sf"/>
</dbReference>
<dbReference type="Gene3D" id="1.25.40.10">
    <property type="entry name" value="Tetratricopeptide repeat domain"/>
    <property type="match status" value="3"/>
</dbReference>
<dbReference type="SMART" id="SM00271">
    <property type="entry name" value="DnaJ"/>
    <property type="match status" value="1"/>
</dbReference>
<protein>
    <submittedName>
        <fullName evidence="2">DnaJ homolog subfamily C member 7 homolog</fullName>
    </submittedName>
</protein>
<dbReference type="OrthoDB" id="10250354at2759"/>
<dbReference type="Proteomes" id="UP000189703">
    <property type="component" value="Unplaced"/>
</dbReference>
<proteinExistence type="predicted"/>
<dbReference type="STRING" id="4432.A0A1U8Q9T9"/>
<dbReference type="PANTHER" id="PTHR45181:SF4">
    <property type="entry name" value="HEAT SHOCK PROTEIN DNAJ WITH TETRATRICOPEPTIDE REPEAT-CONTAINING PROTEIN"/>
    <property type="match status" value="1"/>
</dbReference>
<keyword evidence="1" id="KW-1185">Reference proteome</keyword>
<dbReference type="InterPro" id="IPR001623">
    <property type="entry name" value="DnaJ_domain"/>
</dbReference>
<reference evidence="2" key="1">
    <citation type="submission" date="2025-08" db="UniProtKB">
        <authorList>
            <consortium name="RefSeq"/>
        </authorList>
    </citation>
    <scope>IDENTIFICATION</scope>
</reference>
<evidence type="ECO:0000313" key="2">
    <source>
        <dbReference type="RefSeq" id="XP_019055342.1"/>
    </source>
</evidence>
<dbReference type="SUPFAM" id="SSF48452">
    <property type="entry name" value="TPR-like"/>
    <property type="match status" value="3"/>
</dbReference>
<dbReference type="RefSeq" id="XP_019055342.1">
    <property type="nucleotide sequence ID" value="XM_019199797.1"/>
</dbReference>
<dbReference type="Pfam" id="PF14559">
    <property type="entry name" value="TPR_19"/>
    <property type="match status" value="1"/>
</dbReference>
<dbReference type="PRINTS" id="PR00625">
    <property type="entry name" value="JDOMAIN"/>
</dbReference>
<dbReference type="InterPro" id="IPR011990">
    <property type="entry name" value="TPR-like_helical_dom_sf"/>
</dbReference>
<organism evidence="1 2">
    <name type="scientific">Nelumbo nucifera</name>
    <name type="common">Sacred lotus</name>
    <dbReference type="NCBI Taxonomy" id="4432"/>
    <lineage>
        <taxon>Eukaryota</taxon>
        <taxon>Viridiplantae</taxon>
        <taxon>Streptophyta</taxon>
        <taxon>Embryophyta</taxon>
        <taxon>Tracheophyta</taxon>
        <taxon>Spermatophyta</taxon>
        <taxon>Magnoliopsida</taxon>
        <taxon>Proteales</taxon>
        <taxon>Nelumbonaceae</taxon>
        <taxon>Nelumbo</taxon>
    </lineage>
</organism>
<dbReference type="SUPFAM" id="SSF46565">
    <property type="entry name" value="Chaperone J-domain"/>
    <property type="match status" value="1"/>
</dbReference>
<sequence>MSGVDKEPEKTLRSCEEWRLKGNQAYEKGNLREAKYCYTEGVNCVSPNEKSMACLEALMLCYSNRAATRMSLGRMREALVDCMAAIAIDPEYLKVQFRAAKCYLELGEVEDATKYFMKLKLQSGPGMTPDRKLVKEASDGLQKAVQVADYMDQTTELLQQKTSLDAEKALELISQGLSISCHSDKLIEMKAKALLRMQKYEGVIQLCEQTLDSAEKNSNPVASGDINSSTISPARLWRWRLISKSYFYLGKLEEALNLLQKQEQAGFITEKCVIVRELLRHKAAGNEAFKSGRYSDAVRNYTSAISGNDISRPFAAICICNRAAAYKAQGEITEAIADCSLAMALDGDYPKAIYRRASTHEMIRNYGQAISDLQRYISLLQKQSEDKATHSSDRSTSNSTKISEACLQLTKLEEEEEKKNIPLDMYLILGVRKSATAMDIKNAYHKASLRHHPDKAGQLFARSGIGDDGLWKEIAKEIDKDANILFKMIGNAYAVLQDPVERLIYDREEEERKTQKAE</sequence>
<dbReference type="OMA" id="QEFCAVI"/>
<dbReference type="eggNOG" id="KOG0550">
    <property type="taxonomic scope" value="Eukaryota"/>
</dbReference>
<dbReference type="InterPro" id="IPR019734">
    <property type="entry name" value="TPR_rpt"/>
</dbReference>
<dbReference type="PROSITE" id="PS00636">
    <property type="entry name" value="DNAJ_1"/>
    <property type="match status" value="1"/>
</dbReference>